<dbReference type="SMART" id="SM00304">
    <property type="entry name" value="HAMP"/>
    <property type="match status" value="1"/>
</dbReference>
<feature type="coiled-coil region" evidence="5">
    <location>
        <begin position="161"/>
        <end position="188"/>
    </location>
</feature>
<dbReference type="InterPro" id="IPR004089">
    <property type="entry name" value="MCPsignal_dom"/>
</dbReference>
<protein>
    <submittedName>
        <fullName evidence="9">Globin-coupled sensor protein</fullName>
    </submittedName>
</protein>
<evidence type="ECO:0000313" key="9">
    <source>
        <dbReference type="EMBL" id="TYR34532.1"/>
    </source>
</evidence>
<feature type="domain" description="Methyl-accepting transducer" evidence="7">
    <location>
        <begin position="241"/>
        <end position="470"/>
    </location>
</feature>
<dbReference type="Pfam" id="PF00015">
    <property type="entry name" value="MCPsignal"/>
    <property type="match status" value="1"/>
</dbReference>
<evidence type="ECO:0000256" key="5">
    <source>
        <dbReference type="SAM" id="Coils"/>
    </source>
</evidence>
<dbReference type="SMART" id="SM00283">
    <property type="entry name" value="MA"/>
    <property type="match status" value="1"/>
</dbReference>
<dbReference type="CDD" id="cd01068">
    <property type="entry name" value="globin_sensor"/>
    <property type="match status" value="1"/>
</dbReference>
<dbReference type="CDD" id="cd11386">
    <property type="entry name" value="MCP_signal"/>
    <property type="match status" value="1"/>
</dbReference>
<dbReference type="InterPro" id="IPR039379">
    <property type="entry name" value="Protoglobin_sensor_dom"/>
</dbReference>
<dbReference type="Proteomes" id="UP000323258">
    <property type="component" value="Unassembled WGS sequence"/>
</dbReference>
<evidence type="ECO:0000256" key="1">
    <source>
        <dbReference type="ARBA" id="ARBA00004370"/>
    </source>
</evidence>
<dbReference type="SUPFAM" id="SSF46458">
    <property type="entry name" value="Globin-like"/>
    <property type="match status" value="1"/>
</dbReference>
<dbReference type="FunFam" id="1.10.287.950:FF:000001">
    <property type="entry name" value="Methyl-accepting chemotaxis sensory transducer"/>
    <property type="match status" value="1"/>
</dbReference>
<dbReference type="PANTHER" id="PTHR43531:SF11">
    <property type="entry name" value="METHYL-ACCEPTING CHEMOTAXIS PROTEIN 3"/>
    <property type="match status" value="1"/>
</dbReference>
<keyword evidence="10" id="KW-1185">Reference proteome</keyword>
<name>A0A5D4H2M6_9HYPH</name>
<dbReference type="PROSITE" id="PS50885">
    <property type="entry name" value="HAMP"/>
    <property type="match status" value="1"/>
</dbReference>
<accession>A0A5D4H2M6</accession>
<dbReference type="InterPro" id="IPR009050">
    <property type="entry name" value="Globin-like_sf"/>
</dbReference>
<dbReference type="PROSITE" id="PS50111">
    <property type="entry name" value="CHEMOTAXIS_TRANSDUC_2"/>
    <property type="match status" value="1"/>
</dbReference>
<sequence>MVASHAKQVTLAQRLDFFGIDSGTRENLRTLKPLLSRNICDALSVFYDKVRATPQTSTFFSSDSHVVSAKGRQEAHWSGIAEATYGDGYEQAVRRIGKTHARLGLEPTWYIGGYALIAEHLVTAVVKDQWPRLFSRSGPEAMSAALVALLKAMMLDMDLAISTYLEALDEKREEAEEARLESERRQSEAIKAISRALGSIAAGDLTTRLDDRLAPEFDQLKADFNQTAAALAGTLSSVAQSADSIGSSSEEVGRAADDLSRRTEQQAMRLEQTAAALNQITDSVKRAAEGTSQAAAKVVSTRDEARHSGEIVRSAVQAISAIAKSSHEISQIIGVIDEIAFQTNLLALNAGVEAARAGEAGKGFAVVASEVRALAQRSAGAAKQIKTLISTSSAQVEQGVKLMAETGEVSERIIASVVEIDGLVAGIASSSREQSIGLSDINTAVSEMDRGTQQNAAMVEQTTAAVHSLRSEAATLAQGVSAFVLDGAPRARPRAAEPVSPPARGRPVYATAGATALAVGPEASDWEEF</sequence>
<dbReference type="PRINTS" id="PR00260">
    <property type="entry name" value="CHEMTRNSDUCR"/>
</dbReference>
<dbReference type="InterPro" id="IPR003660">
    <property type="entry name" value="HAMP_dom"/>
</dbReference>
<dbReference type="RefSeq" id="WP_148913424.1">
    <property type="nucleotide sequence ID" value="NZ_VSZS01000055.1"/>
</dbReference>
<feature type="compositionally biased region" description="Basic and acidic residues" evidence="6">
    <location>
        <begin position="251"/>
        <end position="261"/>
    </location>
</feature>
<dbReference type="OrthoDB" id="3289104at2"/>
<dbReference type="GO" id="GO:0020037">
    <property type="term" value="F:heme binding"/>
    <property type="evidence" value="ECO:0007669"/>
    <property type="project" value="InterPro"/>
</dbReference>
<proteinExistence type="inferred from homology"/>
<dbReference type="GO" id="GO:0007165">
    <property type="term" value="P:signal transduction"/>
    <property type="evidence" value="ECO:0007669"/>
    <property type="project" value="UniProtKB-KW"/>
</dbReference>
<evidence type="ECO:0000256" key="3">
    <source>
        <dbReference type="ARBA" id="ARBA00029447"/>
    </source>
</evidence>
<dbReference type="PANTHER" id="PTHR43531">
    <property type="entry name" value="PROTEIN ICFG"/>
    <property type="match status" value="1"/>
</dbReference>
<dbReference type="SUPFAM" id="SSF58104">
    <property type="entry name" value="Methyl-accepting chemotaxis protein (MCP) signaling domain"/>
    <property type="match status" value="1"/>
</dbReference>
<keyword evidence="5" id="KW-0175">Coiled coil</keyword>
<dbReference type="Gene3D" id="1.10.287.950">
    <property type="entry name" value="Methyl-accepting chemotaxis protein"/>
    <property type="match status" value="1"/>
</dbReference>
<reference evidence="9 10" key="2">
    <citation type="submission" date="2019-09" db="EMBL/GenBank/DDBJ databases">
        <title>Mesorhizobium sp. MaA-C15 isolated from Microcystis aeruginosa.</title>
        <authorList>
            <person name="Jeong S.E."/>
            <person name="Jin H.M."/>
            <person name="Jeon C.O."/>
        </authorList>
    </citation>
    <scope>NUCLEOTIDE SEQUENCE [LARGE SCALE GENOMIC DNA]</scope>
    <source>
        <strain evidence="9 10">MaA-C15</strain>
    </source>
</reference>
<dbReference type="GO" id="GO:0019825">
    <property type="term" value="F:oxygen binding"/>
    <property type="evidence" value="ECO:0007669"/>
    <property type="project" value="InterPro"/>
</dbReference>
<dbReference type="Pfam" id="PF00672">
    <property type="entry name" value="HAMP"/>
    <property type="match status" value="1"/>
</dbReference>
<evidence type="ECO:0000256" key="4">
    <source>
        <dbReference type="PROSITE-ProRule" id="PRU00284"/>
    </source>
</evidence>
<dbReference type="GO" id="GO:0006935">
    <property type="term" value="P:chemotaxis"/>
    <property type="evidence" value="ECO:0007669"/>
    <property type="project" value="UniProtKB-KW"/>
</dbReference>
<dbReference type="EMBL" id="VSZS01000055">
    <property type="protein sequence ID" value="TYR34532.1"/>
    <property type="molecule type" value="Genomic_DNA"/>
</dbReference>
<comment type="subcellular location">
    <subcellularLocation>
        <location evidence="1">Membrane</location>
    </subcellularLocation>
</comment>
<comment type="similarity">
    <text evidence="3">Belongs to the methyl-accepting chemotaxis (MCP) protein family.</text>
</comment>
<dbReference type="InterPro" id="IPR051310">
    <property type="entry name" value="MCP_chemotaxis"/>
</dbReference>
<dbReference type="GO" id="GO:0004888">
    <property type="term" value="F:transmembrane signaling receptor activity"/>
    <property type="evidence" value="ECO:0007669"/>
    <property type="project" value="InterPro"/>
</dbReference>
<dbReference type="AlphaFoldDB" id="A0A5D4H2M6"/>
<dbReference type="InterPro" id="IPR004090">
    <property type="entry name" value="Chemotax_Me-accpt_rcpt"/>
</dbReference>
<feature type="region of interest" description="Disordered" evidence="6">
    <location>
        <begin position="242"/>
        <end position="261"/>
    </location>
</feature>
<keyword evidence="2" id="KW-0145">Chemotaxis</keyword>
<comment type="caution">
    <text evidence="9">The sequence shown here is derived from an EMBL/GenBank/DDBJ whole genome shotgun (WGS) entry which is preliminary data.</text>
</comment>
<dbReference type="Gene3D" id="1.10.490.10">
    <property type="entry name" value="Globins"/>
    <property type="match status" value="1"/>
</dbReference>
<keyword evidence="4" id="KW-0807">Transducer</keyword>
<evidence type="ECO:0000259" key="8">
    <source>
        <dbReference type="PROSITE" id="PS50885"/>
    </source>
</evidence>
<evidence type="ECO:0000256" key="6">
    <source>
        <dbReference type="SAM" id="MobiDB-lite"/>
    </source>
</evidence>
<gene>
    <name evidence="9" type="ORF">FY036_04020</name>
</gene>
<dbReference type="InterPro" id="IPR012292">
    <property type="entry name" value="Globin/Proto"/>
</dbReference>
<feature type="domain" description="HAMP" evidence="8">
    <location>
        <begin position="184"/>
        <end position="236"/>
    </location>
</feature>
<dbReference type="Pfam" id="PF11563">
    <property type="entry name" value="Protoglobin"/>
    <property type="match status" value="1"/>
</dbReference>
<evidence type="ECO:0000313" key="10">
    <source>
        <dbReference type="Proteomes" id="UP000323258"/>
    </source>
</evidence>
<organism evidence="9 10">
    <name type="scientific">Neoaquamicrobium microcysteis</name>
    <dbReference type="NCBI Taxonomy" id="2682781"/>
    <lineage>
        <taxon>Bacteria</taxon>
        <taxon>Pseudomonadati</taxon>
        <taxon>Pseudomonadota</taxon>
        <taxon>Alphaproteobacteria</taxon>
        <taxon>Hyphomicrobiales</taxon>
        <taxon>Phyllobacteriaceae</taxon>
        <taxon>Neoaquamicrobium</taxon>
    </lineage>
</organism>
<dbReference type="InterPro" id="IPR044398">
    <property type="entry name" value="Globin-sensor_dom"/>
</dbReference>
<evidence type="ECO:0000259" key="7">
    <source>
        <dbReference type="PROSITE" id="PS50111"/>
    </source>
</evidence>
<dbReference type="GO" id="GO:0016020">
    <property type="term" value="C:membrane"/>
    <property type="evidence" value="ECO:0007669"/>
    <property type="project" value="UniProtKB-SubCell"/>
</dbReference>
<reference evidence="9 10" key="1">
    <citation type="submission" date="2019-08" db="EMBL/GenBank/DDBJ databases">
        <authorList>
            <person name="Seo Y.L."/>
        </authorList>
    </citation>
    <scope>NUCLEOTIDE SEQUENCE [LARGE SCALE GENOMIC DNA]</scope>
    <source>
        <strain evidence="9 10">MaA-C15</strain>
    </source>
</reference>
<evidence type="ECO:0000256" key="2">
    <source>
        <dbReference type="ARBA" id="ARBA00022500"/>
    </source>
</evidence>
<dbReference type="CDD" id="cd06225">
    <property type="entry name" value="HAMP"/>
    <property type="match status" value="1"/>
</dbReference>